<dbReference type="RefSeq" id="WP_092649261.1">
    <property type="nucleotide sequence ID" value="NZ_FOHA01000001.1"/>
</dbReference>
<evidence type="ECO:0000313" key="1">
    <source>
        <dbReference type="EMBL" id="SER51023.1"/>
    </source>
</evidence>
<dbReference type="STRING" id="142588.SAMN04488559_101102"/>
<name>A0A1H9PTV4_9LACT</name>
<protein>
    <submittedName>
        <fullName evidence="1">Uncharacterized protein</fullName>
    </submittedName>
</protein>
<accession>A0A1H9PTV4</accession>
<reference evidence="1 2" key="1">
    <citation type="submission" date="2016-10" db="EMBL/GenBank/DDBJ databases">
        <authorList>
            <person name="de Groot N.N."/>
        </authorList>
    </citation>
    <scope>NUCLEOTIDE SEQUENCE [LARGE SCALE GENOMIC DNA]</scope>
    <source>
        <strain evidence="1 2">DSM 13760</strain>
    </source>
</reference>
<proteinExistence type="predicted"/>
<dbReference type="EMBL" id="FOHA01000001">
    <property type="protein sequence ID" value="SER51023.1"/>
    <property type="molecule type" value="Genomic_DNA"/>
</dbReference>
<gene>
    <name evidence="1" type="ORF">SAMN04488559_101102</name>
</gene>
<keyword evidence="2" id="KW-1185">Reference proteome</keyword>
<evidence type="ECO:0000313" key="2">
    <source>
        <dbReference type="Proteomes" id="UP000198948"/>
    </source>
</evidence>
<sequence>MGFDVEVYQLRTDTQLARKQERIAWFHAFNSDPNISVLEELLKVFPPVKIADTKWCVEDFDGICSLENVKKAKAIFNRDMCQAVETNIRYENGIKVSSEMSDLNYPFEKISRFLDEIIKHAKTEYLGLYWG</sequence>
<organism evidence="1 2">
    <name type="scientific">Isobaculum melis</name>
    <dbReference type="NCBI Taxonomy" id="142588"/>
    <lineage>
        <taxon>Bacteria</taxon>
        <taxon>Bacillati</taxon>
        <taxon>Bacillota</taxon>
        <taxon>Bacilli</taxon>
        <taxon>Lactobacillales</taxon>
        <taxon>Carnobacteriaceae</taxon>
        <taxon>Isobaculum</taxon>
    </lineage>
</organism>
<dbReference type="Proteomes" id="UP000198948">
    <property type="component" value="Unassembled WGS sequence"/>
</dbReference>
<dbReference type="AlphaFoldDB" id="A0A1H9PTV4"/>